<proteinExistence type="predicted"/>
<evidence type="ECO:0000313" key="2">
    <source>
        <dbReference type="EMBL" id="EJD34698.1"/>
    </source>
</evidence>
<reference evidence="3" key="1">
    <citation type="journal article" date="2012" name="Science">
        <title>The Paleozoic origin of enzymatic lignin decomposition reconstructed from 31 fungal genomes.</title>
        <authorList>
            <person name="Floudas D."/>
            <person name="Binder M."/>
            <person name="Riley R."/>
            <person name="Barry K."/>
            <person name="Blanchette R.A."/>
            <person name="Henrissat B."/>
            <person name="Martinez A.T."/>
            <person name="Otillar R."/>
            <person name="Spatafora J.W."/>
            <person name="Yadav J.S."/>
            <person name="Aerts A."/>
            <person name="Benoit I."/>
            <person name="Boyd A."/>
            <person name="Carlson A."/>
            <person name="Copeland A."/>
            <person name="Coutinho P.M."/>
            <person name="de Vries R.P."/>
            <person name="Ferreira P."/>
            <person name="Findley K."/>
            <person name="Foster B."/>
            <person name="Gaskell J."/>
            <person name="Glotzer D."/>
            <person name="Gorecki P."/>
            <person name="Heitman J."/>
            <person name="Hesse C."/>
            <person name="Hori C."/>
            <person name="Igarashi K."/>
            <person name="Jurgens J.A."/>
            <person name="Kallen N."/>
            <person name="Kersten P."/>
            <person name="Kohler A."/>
            <person name="Kuees U."/>
            <person name="Kumar T.K.A."/>
            <person name="Kuo A."/>
            <person name="LaButti K."/>
            <person name="Larrondo L.F."/>
            <person name="Lindquist E."/>
            <person name="Ling A."/>
            <person name="Lombard V."/>
            <person name="Lucas S."/>
            <person name="Lundell T."/>
            <person name="Martin R."/>
            <person name="McLaughlin D.J."/>
            <person name="Morgenstern I."/>
            <person name="Morin E."/>
            <person name="Murat C."/>
            <person name="Nagy L.G."/>
            <person name="Nolan M."/>
            <person name="Ohm R.A."/>
            <person name="Patyshakuliyeva A."/>
            <person name="Rokas A."/>
            <person name="Ruiz-Duenas F.J."/>
            <person name="Sabat G."/>
            <person name="Salamov A."/>
            <person name="Samejima M."/>
            <person name="Schmutz J."/>
            <person name="Slot J.C."/>
            <person name="St John F."/>
            <person name="Stenlid J."/>
            <person name="Sun H."/>
            <person name="Sun S."/>
            <person name="Syed K."/>
            <person name="Tsang A."/>
            <person name="Wiebenga A."/>
            <person name="Young D."/>
            <person name="Pisabarro A."/>
            <person name="Eastwood D.C."/>
            <person name="Martin F."/>
            <person name="Cullen D."/>
            <person name="Grigoriev I.V."/>
            <person name="Hibbett D.S."/>
        </authorList>
    </citation>
    <scope>NUCLEOTIDE SEQUENCE [LARGE SCALE GENOMIC DNA]</scope>
    <source>
        <strain evidence="3">TFB10046</strain>
    </source>
</reference>
<dbReference type="InParanoid" id="J0CW28"/>
<accession>J0CW28</accession>
<name>J0CW28_AURST</name>
<protein>
    <submittedName>
        <fullName evidence="2">Uncharacterized protein</fullName>
    </submittedName>
</protein>
<dbReference type="Proteomes" id="UP000006514">
    <property type="component" value="Unassembled WGS sequence"/>
</dbReference>
<sequence>MAAAPHRPRSPKRPQGAVLHAQERDAEPRSVRTPPIGTHGRAQITRRQNARRSAGAMLGPRSRTHDPALAPLPQPARADALARRDLRRRLYRPHEAAH</sequence>
<gene>
    <name evidence="2" type="ORF">AURDEDRAFT_117585</name>
</gene>
<dbReference type="AlphaFoldDB" id="J0CW28"/>
<dbReference type="EMBL" id="JH687927">
    <property type="protein sequence ID" value="EJD34698.1"/>
    <property type="molecule type" value="Genomic_DNA"/>
</dbReference>
<organism evidence="2 3">
    <name type="scientific">Auricularia subglabra (strain TFB-10046 / SS5)</name>
    <name type="common">White-rot fungus</name>
    <name type="synonym">Auricularia delicata (strain TFB10046)</name>
    <dbReference type="NCBI Taxonomy" id="717982"/>
    <lineage>
        <taxon>Eukaryota</taxon>
        <taxon>Fungi</taxon>
        <taxon>Dikarya</taxon>
        <taxon>Basidiomycota</taxon>
        <taxon>Agaricomycotina</taxon>
        <taxon>Agaricomycetes</taxon>
        <taxon>Auriculariales</taxon>
        <taxon>Auriculariaceae</taxon>
        <taxon>Auricularia</taxon>
    </lineage>
</organism>
<evidence type="ECO:0000256" key="1">
    <source>
        <dbReference type="SAM" id="MobiDB-lite"/>
    </source>
</evidence>
<keyword evidence="3" id="KW-1185">Reference proteome</keyword>
<evidence type="ECO:0000313" key="3">
    <source>
        <dbReference type="Proteomes" id="UP000006514"/>
    </source>
</evidence>
<dbReference type="KEGG" id="adl:AURDEDRAFT_117585"/>
<feature type="compositionally biased region" description="Basic residues" evidence="1">
    <location>
        <begin position="1"/>
        <end position="12"/>
    </location>
</feature>
<feature type="compositionally biased region" description="Low complexity" evidence="1">
    <location>
        <begin position="67"/>
        <end position="78"/>
    </location>
</feature>
<feature type="compositionally biased region" description="Basic and acidic residues" evidence="1">
    <location>
        <begin position="21"/>
        <end position="30"/>
    </location>
</feature>
<feature type="region of interest" description="Disordered" evidence="1">
    <location>
        <begin position="1"/>
        <end position="78"/>
    </location>
</feature>